<dbReference type="InterPro" id="IPR000644">
    <property type="entry name" value="CBS_dom"/>
</dbReference>
<sequence length="145" mass="16384">MIGTHDDELLETSVMDLLIPSERVAHVQVANNLEHALLVLTKSGYTAIPVLDPMYKLQGLISTPVILDSILGLQRIEFETLENKKVSEIMNRDIPRLRTEDAMEKGLQLLIDHAFVCVENEEGVFEGILTRRAVLKKVYDTNKEN</sequence>
<proteinExistence type="predicted"/>
<dbReference type="Proteomes" id="UP000262939">
    <property type="component" value="Unassembled WGS sequence"/>
</dbReference>
<keyword evidence="1" id="KW-0129">CBS domain</keyword>
<dbReference type="SUPFAM" id="SSF54631">
    <property type="entry name" value="CBS-domain pair"/>
    <property type="match status" value="1"/>
</dbReference>
<name>A0A372LCN3_9BACI</name>
<dbReference type="OrthoDB" id="2375431at2"/>
<dbReference type="InterPro" id="IPR048125">
    <property type="entry name" value="CBS_CbpB"/>
</dbReference>
<protein>
    <submittedName>
        <fullName evidence="3">CBS domain-containing protein</fullName>
    </submittedName>
</protein>
<dbReference type="PANTHER" id="PTHR43080:SF30">
    <property type="entry name" value="CYCLIC DI-AMP RECEPTOR B"/>
    <property type="match status" value="1"/>
</dbReference>
<dbReference type="Gene3D" id="3.10.580.10">
    <property type="entry name" value="CBS-domain"/>
    <property type="match status" value="1"/>
</dbReference>
<comment type="caution">
    <text evidence="3">The sequence shown here is derived from an EMBL/GenBank/DDBJ whole genome shotgun (WGS) entry which is preliminary data.</text>
</comment>
<evidence type="ECO:0000313" key="4">
    <source>
        <dbReference type="Proteomes" id="UP000262939"/>
    </source>
</evidence>
<feature type="domain" description="CBS" evidence="2">
    <location>
        <begin position="86"/>
        <end position="138"/>
    </location>
</feature>
<dbReference type="RefSeq" id="WP_117322814.1">
    <property type="nucleotide sequence ID" value="NZ_QVTD01000006.1"/>
</dbReference>
<evidence type="ECO:0000259" key="2">
    <source>
        <dbReference type="Pfam" id="PF00571"/>
    </source>
</evidence>
<accession>A0A372LCN3</accession>
<dbReference type="NCBIfam" id="NF041630">
    <property type="entry name" value="CBS_CbpB"/>
    <property type="match status" value="1"/>
</dbReference>
<dbReference type="InterPro" id="IPR046342">
    <property type="entry name" value="CBS_dom_sf"/>
</dbReference>
<dbReference type="AlphaFoldDB" id="A0A372LCN3"/>
<dbReference type="EMBL" id="QVTD01000006">
    <property type="protein sequence ID" value="RFU63448.1"/>
    <property type="molecule type" value="Genomic_DNA"/>
</dbReference>
<dbReference type="CDD" id="cd04643">
    <property type="entry name" value="CBS_pair_bac"/>
    <property type="match status" value="1"/>
</dbReference>
<dbReference type="InterPro" id="IPR051257">
    <property type="entry name" value="Diverse_CBS-Domain"/>
</dbReference>
<keyword evidence="4" id="KW-1185">Reference proteome</keyword>
<evidence type="ECO:0000313" key="3">
    <source>
        <dbReference type="EMBL" id="RFU63448.1"/>
    </source>
</evidence>
<dbReference type="Pfam" id="PF00571">
    <property type="entry name" value="CBS"/>
    <property type="match status" value="1"/>
</dbReference>
<dbReference type="PANTHER" id="PTHR43080">
    <property type="entry name" value="CBS DOMAIN-CONTAINING PROTEIN CBSX3, MITOCHONDRIAL"/>
    <property type="match status" value="1"/>
</dbReference>
<gene>
    <name evidence="3" type="ORF">D0466_12000</name>
</gene>
<reference evidence="3 4" key="1">
    <citation type="submission" date="2018-08" db="EMBL/GenBank/DDBJ databases">
        <title>Bacillus chawlae sp. nov., Bacillus glennii sp. nov., and Bacillus saganii sp. nov. Isolated from the Vehicle Assembly Building at Kennedy Space Center where the Viking Spacecraft were Assembled.</title>
        <authorList>
            <person name="Seuylemezian A."/>
            <person name="Vaishampayan P."/>
        </authorList>
    </citation>
    <scope>NUCLEOTIDE SEQUENCE [LARGE SCALE GENOMIC DNA]</scope>
    <source>
        <strain evidence="3 4">V44-8</strain>
    </source>
</reference>
<evidence type="ECO:0000256" key="1">
    <source>
        <dbReference type="ARBA" id="ARBA00023122"/>
    </source>
</evidence>
<organism evidence="3 4">
    <name type="scientific">Peribacillus glennii</name>
    <dbReference type="NCBI Taxonomy" id="2303991"/>
    <lineage>
        <taxon>Bacteria</taxon>
        <taxon>Bacillati</taxon>
        <taxon>Bacillota</taxon>
        <taxon>Bacilli</taxon>
        <taxon>Bacillales</taxon>
        <taxon>Bacillaceae</taxon>
        <taxon>Peribacillus</taxon>
    </lineage>
</organism>